<dbReference type="InterPro" id="IPR032466">
    <property type="entry name" value="Metal_Hydrolase"/>
</dbReference>
<organism evidence="3 4">
    <name type="scientific">Limnovirga soli</name>
    <dbReference type="NCBI Taxonomy" id="2656915"/>
    <lineage>
        <taxon>Bacteria</taxon>
        <taxon>Pseudomonadati</taxon>
        <taxon>Bacteroidota</taxon>
        <taxon>Chitinophagia</taxon>
        <taxon>Chitinophagales</taxon>
        <taxon>Chitinophagaceae</taxon>
        <taxon>Limnovirga</taxon>
    </lineage>
</organism>
<evidence type="ECO:0000259" key="2">
    <source>
        <dbReference type="Pfam" id="PF04909"/>
    </source>
</evidence>
<protein>
    <submittedName>
        <fullName evidence="3">Amidohydrolase family protein</fullName>
    </submittedName>
</protein>
<sequence length="276" mass="31209">MKIDSHQHFWQYNAVKHSWIDDSMSVLQKDFLPADIFPHLQQNGFDGCVTVQCETSATEITDLLQYAASNSFIKGVVGWADFTSSDIATQLQHYAQFPLLKGFRHVVQAEPDADFLLRADFCNGIAQLQPYGFTYDILIYPHQFPAALKFVQRFPNQLFVIDHIAKPYISKQTIEPWATYIKALGAFENVYCKVSGMVTEADWHNWQPADFTPYLDVVFGAFGTQRTMFGSDWPVCNVAGGYKDICSIPTAYLSGFSAEEQAGFWGGNASRFYQLI</sequence>
<feature type="domain" description="Amidohydrolase-related" evidence="2">
    <location>
        <begin position="3"/>
        <end position="275"/>
    </location>
</feature>
<comment type="caution">
    <text evidence="3">The sequence shown here is derived from an EMBL/GenBank/DDBJ whole genome shotgun (WGS) entry which is preliminary data.</text>
</comment>
<gene>
    <name evidence="3" type="ORF">GD597_15595</name>
</gene>
<dbReference type="InterPro" id="IPR006680">
    <property type="entry name" value="Amidohydro-rel"/>
</dbReference>
<dbReference type="Pfam" id="PF04909">
    <property type="entry name" value="Amidohydro_2"/>
    <property type="match status" value="1"/>
</dbReference>
<comment type="similarity">
    <text evidence="1">Belongs to the metallo-dependent hydrolases superfamily.</text>
</comment>
<dbReference type="PANTHER" id="PTHR43569:SF2">
    <property type="entry name" value="AMIDOHYDROLASE-RELATED DOMAIN-CONTAINING PROTEIN"/>
    <property type="match status" value="1"/>
</dbReference>
<evidence type="ECO:0000313" key="4">
    <source>
        <dbReference type="Proteomes" id="UP000598971"/>
    </source>
</evidence>
<dbReference type="SUPFAM" id="SSF51556">
    <property type="entry name" value="Metallo-dependent hydrolases"/>
    <property type="match status" value="1"/>
</dbReference>
<dbReference type="Gene3D" id="3.20.20.140">
    <property type="entry name" value="Metal-dependent hydrolases"/>
    <property type="match status" value="1"/>
</dbReference>
<dbReference type="EMBL" id="WHPF01000011">
    <property type="protein sequence ID" value="NNV56896.1"/>
    <property type="molecule type" value="Genomic_DNA"/>
</dbReference>
<evidence type="ECO:0000313" key="3">
    <source>
        <dbReference type="EMBL" id="NNV56896.1"/>
    </source>
</evidence>
<accession>A0A8J8FJB1</accession>
<reference evidence="3" key="1">
    <citation type="submission" date="2019-10" db="EMBL/GenBank/DDBJ databases">
        <title>Draft genome sequence of Panacibacter sp. KCS-6.</title>
        <authorList>
            <person name="Yim K.J."/>
        </authorList>
    </citation>
    <scope>NUCLEOTIDE SEQUENCE</scope>
    <source>
        <strain evidence="3">KCS-6</strain>
    </source>
</reference>
<evidence type="ECO:0000256" key="1">
    <source>
        <dbReference type="ARBA" id="ARBA00038310"/>
    </source>
</evidence>
<dbReference type="InterPro" id="IPR052350">
    <property type="entry name" value="Metallo-dep_Lactonases"/>
</dbReference>
<keyword evidence="4" id="KW-1185">Reference proteome</keyword>
<dbReference type="RefSeq" id="WP_171608839.1">
    <property type="nucleotide sequence ID" value="NZ_WHPF01000011.1"/>
</dbReference>
<name>A0A8J8FJB1_9BACT</name>
<dbReference type="GO" id="GO:0016787">
    <property type="term" value="F:hydrolase activity"/>
    <property type="evidence" value="ECO:0007669"/>
    <property type="project" value="InterPro"/>
</dbReference>
<dbReference type="Proteomes" id="UP000598971">
    <property type="component" value="Unassembled WGS sequence"/>
</dbReference>
<dbReference type="AlphaFoldDB" id="A0A8J8FJB1"/>
<dbReference type="PANTHER" id="PTHR43569">
    <property type="entry name" value="AMIDOHYDROLASE"/>
    <property type="match status" value="1"/>
</dbReference>
<proteinExistence type="inferred from homology"/>